<organism evidence="2 3">
    <name type="scientific">Ephemerocybe angulata</name>
    <dbReference type="NCBI Taxonomy" id="980116"/>
    <lineage>
        <taxon>Eukaryota</taxon>
        <taxon>Fungi</taxon>
        <taxon>Dikarya</taxon>
        <taxon>Basidiomycota</taxon>
        <taxon>Agaricomycotina</taxon>
        <taxon>Agaricomycetes</taxon>
        <taxon>Agaricomycetidae</taxon>
        <taxon>Agaricales</taxon>
        <taxon>Agaricineae</taxon>
        <taxon>Psathyrellaceae</taxon>
        <taxon>Ephemerocybe</taxon>
    </lineage>
</organism>
<reference evidence="2 3" key="1">
    <citation type="journal article" date="2020" name="ISME J.">
        <title>Uncovering the hidden diversity of litter-decomposition mechanisms in mushroom-forming fungi.</title>
        <authorList>
            <person name="Floudas D."/>
            <person name="Bentzer J."/>
            <person name="Ahren D."/>
            <person name="Johansson T."/>
            <person name="Persson P."/>
            <person name="Tunlid A."/>
        </authorList>
    </citation>
    <scope>NUCLEOTIDE SEQUENCE [LARGE SCALE GENOMIC DNA]</scope>
    <source>
        <strain evidence="2 3">CBS 175.51</strain>
    </source>
</reference>
<evidence type="ECO:0000313" key="2">
    <source>
        <dbReference type="EMBL" id="KAF5339602.1"/>
    </source>
</evidence>
<protein>
    <recommendedName>
        <fullName evidence="4">F-box domain-containing protein</fullName>
    </recommendedName>
</protein>
<dbReference type="EMBL" id="JAACJK010000007">
    <property type="protein sequence ID" value="KAF5339602.1"/>
    <property type="molecule type" value="Genomic_DNA"/>
</dbReference>
<sequence length="531" mass="59934">MELTDIRHLLNSNNTPNSIEGVALKAKLAELTTLSNRLRAQLEEVEDQIAQYRGVLSIMRSMPCEILSLVFSFAFEVPLPLDRAGRDVLLTFGLVCRNWRNASLLNHQFWCGLIISPGDLRDRESYEKIVTWFGRGGHFPKSLYLLSPLGDPDANGLLTSDTTLKLLTQGPVLDHLSFECEDTTVLDKFVHSFYRVEGVEPLKRPWDSLRSLEVIISGGVVDGWYFHTRGTSKNIFFSLPPIISFSLRFPNQHIAFDSDLASVPSLKLGIPQSLLGRLKSLDITCGWKGPHILSILQSCRRLESLTVDMDGMPFDEVIRPSMPLAQPPQFLPIRLAKLRVLRLQNQAKTLRLLDFLITPALTTLDISMQGCDASAKQPNCDWLVNAIIGLIQARSHCEDTLRTLRLHDMTFNDPGDLIAILAVQPALRSLTLDKINLRIFSWFWQSPITRDTLANLVNLSVLQISLKDSYNIMKEIFAFFKGWVPRHCEVCLSFQEALIPDTNAAIRCWKGMYPELLSSWEDMGISFSIVP</sequence>
<comment type="caution">
    <text evidence="2">The sequence shown here is derived from an EMBL/GenBank/DDBJ whole genome shotgun (WGS) entry which is preliminary data.</text>
</comment>
<keyword evidence="3" id="KW-1185">Reference proteome</keyword>
<evidence type="ECO:0000256" key="1">
    <source>
        <dbReference type="SAM" id="Coils"/>
    </source>
</evidence>
<feature type="coiled-coil region" evidence="1">
    <location>
        <begin position="24"/>
        <end position="55"/>
    </location>
</feature>
<dbReference type="OrthoDB" id="10276098at2759"/>
<dbReference type="SUPFAM" id="SSF52047">
    <property type="entry name" value="RNI-like"/>
    <property type="match status" value="1"/>
</dbReference>
<gene>
    <name evidence="2" type="ORF">D9611_011437</name>
</gene>
<keyword evidence="1" id="KW-0175">Coiled coil</keyword>
<accession>A0A8H5CD42</accession>
<evidence type="ECO:0008006" key="4">
    <source>
        <dbReference type="Google" id="ProtNLM"/>
    </source>
</evidence>
<dbReference type="AlphaFoldDB" id="A0A8H5CD42"/>
<dbReference type="InterPro" id="IPR032675">
    <property type="entry name" value="LRR_dom_sf"/>
</dbReference>
<evidence type="ECO:0000313" key="3">
    <source>
        <dbReference type="Proteomes" id="UP000541558"/>
    </source>
</evidence>
<name>A0A8H5CD42_9AGAR</name>
<dbReference type="Proteomes" id="UP000541558">
    <property type="component" value="Unassembled WGS sequence"/>
</dbReference>
<proteinExistence type="predicted"/>
<dbReference type="Gene3D" id="3.80.10.10">
    <property type="entry name" value="Ribonuclease Inhibitor"/>
    <property type="match status" value="1"/>
</dbReference>